<name>A0A9P6H9M5_9AGAM</name>
<evidence type="ECO:0000313" key="2">
    <source>
        <dbReference type="Proteomes" id="UP000736335"/>
    </source>
</evidence>
<keyword evidence="2" id="KW-1185">Reference proteome</keyword>
<dbReference type="Proteomes" id="UP000736335">
    <property type="component" value="Unassembled WGS sequence"/>
</dbReference>
<dbReference type="AlphaFoldDB" id="A0A9P6H9M5"/>
<dbReference type="OrthoDB" id="2667387at2759"/>
<evidence type="ECO:0000313" key="1">
    <source>
        <dbReference type="EMBL" id="KAF9782077.1"/>
    </source>
</evidence>
<reference evidence="1" key="1">
    <citation type="journal article" date="2020" name="Nat. Commun.">
        <title>Large-scale genome sequencing of mycorrhizal fungi provides insights into the early evolution of symbiotic traits.</title>
        <authorList>
            <person name="Miyauchi S."/>
            <person name="Kiss E."/>
            <person name="Kuo A."/>
            <person name="Drula E."/>
            <person name="Kohler A."/>
            <person name="Sanchez-Garcia M."/>
            <person name="Morin E."/>
            <person name="Andreopoulos B."/>
            <person name="Barry K.W."/>
            <person name="Bonito G."/>
            <person name="Buee M."/>
            <person name="Carver A."/>
            <person name="Chen C."/>
            <person name="Cichocki N."/>
            <person name="Clum A."/>
            <person name="Culley D."/>
            <person name="Crous P.W."/>
            <person name="Fauchery L."/>
            <person name="Girlanda M."/>
            <person name="Hayes R.D."/>
            <person name="Keri Z."/>
            <person name="LaButti K."/>
            <person name="Lipzen A."/>
            <person name="Lombard V."/>
            <person name="Magnuson J."/>
            <person name="Maillard F."/>
            <person name="Murat C."/>
            <person name="Nolan M."/>
            <person name="Ohm R.A."/>
            <person name="Pangilinan J."/>
            <person name="Pereira M.F."/>
            <person name="Perotto S."/>
            <person name="Peter M."/>
            <person name="Pfister S."/>
            <person name="Riley R."/>
            <person name="Sitrit Y."/>
            <person name="Stielow J.B."/>
            <person name="Szollosi G."/>
            <person name="Zifcakova L."/>
            <person name="Stursova M."/>
            <person name="Spatafora J.W."/>
            <person name="Tedersoo L."/>
            <person name="Vaario L.M."/>
            <person name="Yamada A."/>
            <person name="Yan M."/>
            <person name="Wang P."/>
            <person name="Xu J."/>
            <person name="Bruns T."/>
            <person name="Baldrian P."/>
            <person name="Vilgalys R."/>
            <person name="Dunand C."/>
            <person name="Henrissat B."/>
            <person name="Grigoriev I.V."/>
            <person name="Hibbett D."/>
            <person name="Nagy L.G."/>
            <person name="Martin F.M."/>
        </authorList>
    </citation>
    <scope>NUCLEOTIDE SEQUENCE</scope>
    <source>
        <strain evidence="1">UH-Tt-Lm1</strain>
    </source>
</reference>
<gene>
    <name evidence="1" type="ORF">BJ322DRAFT_193019</name>
</gene>
<evidence type="ECO:0008006" key="3">
    <source>
        <dbReference type="Google" id="ProtNLM"/>
    </source>
</evidence>
<dbReference type="EMBL" id="WIUZ02000012">
    <property type="protein sequence ID" value="KAF9782077.1"/>
    <property type="molecule type" value="Genomic_DNA"/>
</dbReference>
<comment type="caution">
    <text evidence="1">The sequence shown here is derived from an EMBL/GenBank/DDBJ whole genome shotgun (WGS) entry which is preliminary data.</text>
</comment>
<accession>A0A9P6H9M5</accession>
<sequence>MVVMEYRSNASPLLRFFLPSALQYPLVKADVIRENLTKAPGLLHGQGLVLGDLQAPNILYSHECHRVFLVGSDWVGKDRENRYSPCLDKLWLDIVRWQIMEKAHDIRASTMLWNGSRKYPESNPEE</sequence>
<organism evidence="1 2">
    <name type="scientific">Thelephora terrestris</name>
    <dbReference type="NCBI Taxonomy" id="56493"/>
    <lineage>
        <taxon>Eukaryota</taxon>
        <taxon>Fungi</taxon>
        <taxon>Dikarya</taxon>
        <taxon>Basidiomycota</taxon>
        <taxon>Agaricomycotina</taxon>
        <taxon>Agaricomycetes</taxon>
        <taxon>Thelephorales</taxon>
        <taxon>Thelephoraceae</taxon>
        <taxon>Thelephora</taxon>
    </lineage>
</organism>
<protein>
    <recommendedName>
        <fullName evidence="3">Protein kinase domain-containing protein</fullName>
    </recommendedName>
</protein>
<proteinExistence type="predicted"/>
<reference evidence="1" key="2">
    <citation type="submission" date="2020-11" db="EMBL/GenBank/DDBJ databases">
        <authorList>
            <consortium name="DOE Joint Genome Institute"/>
            <person name="Kuo A."/>
            <person name="Miyauchi S."/>
            <person name="Kiss E."/>
            <person name="Drula E."/>
            <person name="Kohler A."/>
            <person name="Sanchez-Garcia M."/>
            <person name="Andreopoulos B."/>
            <person name="Barry K.W."/>
            <person name="Bonito G."/>
            <person name="Buee M."/>
            <person name="Carver A."/>
            <person name="Chen C."/>
            <person name="Cichocki N."/>
            <person name="Clum A."/>
            <person name="Culley D."/>
            <person name="Crous P.W."/>
            <person name="Fauchery L."/>
            <person name="Girlanda M."/>
            <person name="Hayes R."/>
            <person name="Keri Z."/>
            <person name="Labutti K."/>
            <person name="Lipzen A."/>
            <person name="Lombard V."/>
            <person name="Magnuson J."/>
            <person name="Maillard F."/>
            <person name="Morin E."/>
            <person name="Murat C."/>
            <person name="Nolan M."/>
            <person name="Ohm R."/>
            <person name="Pangilinan J."/>
            <person name="Pereira M."/>
            <person name="Perotto S."/>
            <person name="Peter M."/>
            <person name="Riley R."/>
            <person name="Sitrit Y."/>
            <person name="Stielow B."/>
            <person name="Szollosi G."/>
            <person name="Zifcakova L."/>
            <person name="Stursova M."/>
            <person name="Spatafora J.W."/>
            <person name="Tedersoo L."/>
            <person name="Vaario L.-M."/>
            <person name="Yamada A."/>
            <person name="Yan M."/>
            <person name="Wang P."/>
            <person name="Xu J."/>
            <person name="Bruns T."/>
            <person name="Baldrian P."/>
            <person name="Vilgalys R."/>
            <person name="Henrissat B."/>
            <person name="Grigoriev I.V."/>
            <person name="Hibbett D."/>
            <person name="Nagy L.G."/>
            <person name="Martin F.M."/>
        </authorList>
    </citation>
    <scope>NUCLEOTIDE SEQUENCE</scope>
    <source>
        <strain evidence="1">UH-Tt-Lm1</strain>
    </source>
</reference>